<feature type="transmembrane region" description="Helical" evidence="7">
    <location>
        <begin position="174"/>
        <end position="190"/>
    </location>
</feature>
<reference evidence="9 10" key="1">
    <citation type="submission" date="2018-01" db="EMBL/GenBank/DDBJ databases">
        <title>The draft genome sequence of Cohaesibacter sp. H1304.</title>
        <authorList>
            <person name="Wang N.-N."/>
            <person name="Du Z.-J."/>
        </authorList>
    </citation>
    <scope>NUCLEOTIDE SEQUENCE [LARGE SCALE GENOMIC DNA]</scope>
    <source>
        <strain evidence="9 10">H1304</strain>
    </source>
</reference>
<dbReference type="InterPro" id="IPR022837">
    <property type="entry name" value="MsrQ-like"/>
</dbReference>
<evidence type="ECO:0000256" key="4">
    <source>
        <dbReference type="ARBA" id="ARBA00022989"/>
    </source>
</evidence>
<keyword evidence="2" id="KW-0813">Transport</keyword>
<name>A0A2N5XME1_9HYPH</name>
<feature type="transmembrane region" description="Helical" evidence="7">
    <location>
        <begin position="152"/>
        <end position="168"/>
    </location>
</feature>
<dbReference type="PANTHER" id="PTHR36964">
    <property type="entry name" value="PROTEIN-METHIONINE-SULFOXIDE REDUCTASE HEME-BINDING SUBUNIT MSRQ"/>
    <property type="match status" value="1"/>
</dbReference>
<evidence type="ECO:0000256" key="1">
    <source>
        <dbReference type="ARBA" id="ARBA00004141"/>
    </source>
</evidence>
<keyword evidence="5" id="KW-0408">Iron</keyword>
<comment type="subcellular location">
    <subcellularLocation>
        <location evidence="1">Membrane</location>
        <topology evidence="1">Multi-pass membrane protein</topology>
    </subcellularLocation>
</comment>
<keyword evidence="6 7" id="KW-0472">Membrane</keyword>
<comment type="caution">
    <text evidence="9">The sequence shown here is derived from an EMBL/GenBank/DDBJ whole genome shotgun (WGS) entry which is preliminary data.</text>
</comment>
<evidence type="ECO:0000313" key="9">
    <source>
        <dbReference type="EMBL" id="PLW75654.1"/>
    </source>
</evidence>
<dbReference type="GO" id="GO:0020037">
    <property type="term" value="F:heme binding"/>
    <property type="evidence" value="ECO:0007669"/>
    <property type="project" value="TreeGrafter"/>
</dbReference>
<evidence type="ECO:0000256" key="3">
    <source>
        <dbReference type="ARBA" id="ARBA00022692"/>
    </source>
</evidence>
<feature type="transmembrane region" description="Helical" evidence="7">
    <location>
        <begin position="81"/>
        <end position="99"/>
    </location>
</feature>
<evidence type="ECO:0000256" key="6">
    <source>
        <dbReference type="ARBA" id="ARBA00023136"/>
    </source>
</evidence>
<gene>
    <name evidence="9" type="ORF">C0081_18590</name>
</gene>
<keyword evidence="10" id="KW-1185">Reference proteome</keyword>
<dbReference type="Pfam" id="PF01794">
    <property type="entry name" value="Ferric_reduct"/>
    <property type="match status" value="1"/>
</dbReference>
<dbReference type="EMBL" id="PKUQ01000047">
    <property type="protein sequence ID" value="PLW75654.1"/>
    <property type="molecule type" value="Genomic_DNA"/>
</dbReference>
<dbReference type="GO" id="GO:0005886">
    <property type="term" value="C:plasma membrane"/>
    <property type="evidence" value="ECO:0007669"/>
    <property type="project" value="TreeGrafter"/>
</dbReference>
<dbReference type="OrthoDB" id="9788328at2"/>
<dbReference type="AlphaFoldDB" id="A0A2N5XME1"/>
<keyword evidence="3 7" id="KW-0812">Transmembrane</keyword>
<organism evidence="9 10">
    <name type="scientific">Cohaesibacter celericrescens</name>
    <dbReference type="NCBI Taxonomy" id="2067669"/>
    <lineage>
        <taxon>Bacteria</taxon>
        <taxon>Pseudomonadati</taxon>
        <taxon>Pseudomonadota</taxon>
        <taxon>Alphaproteobacteria</taxon>
        <taxon>Hyphomicrobiales</taxon>
        <taxon>Cohaesibacteraceae</taxon>
    </lineage>
</organism>
<evidence type="ECO:0000256" key="5">
    <source>
        <dbReference type="ARBA" id="ARBA00023004"/>
    </source>
</evidence>
<sequence>MSATANVKSFFNSPYFFWALLAVPSIGMISGALNGGDLERLLHPTGEFSARFMIICMIITPLKMLFPKANWIRWLARRRRYLGVAAFGYAALHTLYYVIDLGTLSAVMTDFVEAGIWTGWLAFVIFVPLAITSNDLSIRKMGPRSWKNLQRAVYVAAVATLAHWILVSHGPGGALVHFIPLAGLEAYRIWRNMTDKPTTRRARGNATAA</sequence>
<dbReference type="RefSeq" id="WP_101535356.1">
    <property type="nucleotide sequence ID" value="NZ_JBFHIU010000044.1"/>
</dbReference>
<evidence type="ECO:0000259" key="8">
    <source>
        <dbReference type="Pfam" id="PF01794"/>
    </source>
</evidence>
<keyword evidence="4 7" id="KW-1133">Transmembrane helix</keyword>
<dbReference type="GO" id="GO:0010181">
    <property type="term" value="F:FMN binding"/>
    <property type="evidence" value="ECO:0007669"/>
    <property type="project" value="TreeGrafter"/>
</dbReference>
<feature type="transmembrane region" description="Helical" evidence="7">
    <location>
        <begin position="15"/>
        <end position="36"/>
    </location>
</feature>
<evidence type="ECO:0000313" key="10">
    <source>
        <dbReference type="Proteomes" id="UP000234881"/>
    </source>
</evidence>
<protein>
    <submittedName>
        <fullName evidence="9">Iron reductase</fullName>
    </submittedName>
</protein>
<dbReference type="Proteomes" id="UP000234881">
    <property type="component" value="Unassembled WGS sequence"/>
</dbReference>
<accession>A0A2N5XME1</accession>
<feature type="transmembrane region" description="Helical" evidence="7">
    <location>
        <begin position="111"/>
        <end position="131"/>
    </location>
</feature>
<feature type="transmembrane region" description="Helical" evidence="7">
    <location>
        <begin position="48"/>
        <end position="66"/>
    </location>
</feature>
<evidence type="ECO:0000256" key="7">
    <source>
        <dbReference type="SAM" id="Phobius"/>
    </source>
</evidence>
<feature type="domain" description="Ferric oxidoreductase" evidence="8">
    <location>
        <begin position="50"/>
        <end position="160"/>
    </location>
</feature>
<evidence type="ECO:0000256" key="2">
    <source>
        <dbReference type="ARBA" id="ARBA00022448"/>
    </source>
</evidence>
<proteinExistence type="predicted"/>
<dbReference type="GO" id="GO:0016679">
    <property type="term" value="F:oxidoreductase activity, acting on diphenols and related substances as donors"/>
    <property type="evidence" value="ECO:0007669"/>
    <property type="project" value="TreeGrafter"/>
</dbReference>
<dbReference type="InterPro" id="IPR013130">
    <property type="entry name" value="Fe3_Rdtase_TM_dom"/>
</dbReference>
<dbReference type="PANTHER" id="PTHR36964:SF1">
    <property type="entry name" value="PROTEIN-METHIONINE-SULFOXIDE REDUCTASE HEME-BINDING SUBUNIT MSRQ"/>
    <property type="match status" value="1"/>
</dbReference>